<dbReference type="AlphaFoldDB" id="A0A5B0P7M3"/>
<comment type="caution">
    <text evidence="2">The sequence shown here is derived from an EMBL/GenBank/DDBJ whole genome shotgun (WGS) entry which is preliminary data.</text>
</comment>
<evidence type="ECO:0000313" key="2">
    <source>
        <dbReference type="EMBL" id="KAA1096600.1"/>
    </source>
</evidence>
<keyword evidence="3" id="KW-1185">Reference proteome</keyword>
<organism evidence="2 3">
    <name type="scientific">Puccinia graminis f. sp. tritici</name>
    <dbReference type="NCBI Taxonomy" id="56615"/>
    <lineage>
        <taxon>Eukaryota</taxon>
        <taxon>Fungi</taxon>
        <taxon>Dikarya</taxon>
        <taxon>Basidiomycota</taxon>
        <taxon>Pucciniomycotina</taxon>
        <taxon>Pucciniomycetes</taxon>
        <taxon>Pucciniales</taxon>
        <taxon>Pucciniaceae</taxon>
        <taxon>Puccinia</taxon>
    </lineage>
</organism>
<feature type="transmembrane region" description="Helical" evidence="1">
    <location>
        <begin position="68"/>
        <end position="86"/>
    </location>
</feature>
<evidence type="ECO:0000256" key="1">
    <source>
        <dbReference type="SAM" id="Phobius"/>
    </source>
</evidence>
<accession>A0A5B0P7M3</accession>
<protein>
    <submittedName>
        <fullName evidence="2">Uncharacterized protein</fullName>
    </submittedName>
</protein>
<sequence>MSLNTNTVVPVKQSLKAPPTMVRTPIRKSLQSGILTIVGGALTLLDGYHGVEVLRNVQNKHSHNVGKIIYLHIVILAILVGKSDLITQSIQLMLVFEDMLEKPENYYN</sequence>
<gene>
    <name evidence="2" type="ORF">PGT21_021818</name>
</gene>
<reference evidence="2 3" key="1">
    <citation type="submission" date="2019-05" db="EMBL/GenBank/DDBJ databases">
        <title>Emergence of the Ug99 lineage of the wheat stem rust pathogen through somatic hybridization.</title>
        <authorList>
            <person name="Li F."/>
            <person name="Upadhyaya N.M."/>
            <person name="Sperschneider J."/>
            <person name="Matny O."/>
            <person name="Nguyen-Phuc H."/>
            <person name="Mago R."/>
            <person name="Raley C."/>
            <person name="Miller M.E."/>
            <person name="Silverstein K.A.T."/>
            <person name="Henningsen E."/>
            <person name="Hirsch C.D."/>
            <person name="Visser B."/>
            <person name="Pretorius Z.A."/>
            <person name="Steffenson B.J."/>
            <person name="Schwessinger B."/>
            <person name="Dodds P.N."/>
            <person name="Figueroa M."/>
        </authorList>
    </citation>
    <scope>NUCLEOTIDE SEQUENCE [LARGE SCALE GENOMIC DNA]</scope>
    <source>
        <strain evidence="2">21-0</strain>
    </source>
</reference>
<keyword evidence="1" id="KW-0472">Membrane</keyword>
<name>A0A5B0P7M3_PUCGR</name>
<keyword evidence="1" id="KW-1133">Transmembrane helix</keyword>
<dbReference type="EMBL" id="VSWC01000067">
    <property type="protein sequence ID" value="KAA1096600.1"/>
    <property type="molecule type" value="Genomic_DNA"/>
</dbReference>
<dbReference type="Proteomes" id="UP000324748">
    <property type="component" value="Unassembled WGS sequence"/>
</dbReference>
<proteinExistence type="predicted"/>
<keyword evidence="1" id="KW-0812">Transmembrane</keyword>
<evidence type="ECO:0000313" key="3">
    <source>
        <dbReference type="Proteomes" id="UP000324748"/>
    </source>
</evidence>